<dbReference type="EMBL" id="JBEVCJ010000010">
    <property type="protein sequence ID" value="MET1255495.1"/>
    <property type="molecule type" value="Genomic_DNA"/>
</dbReference>
<reference evidence="1 2" key="1">
    <citation type="submission" date="2024-06" db="EMBL/GenBank/DDBJ databases">
        <authorList>
            <person name="Li F."/>
        </authorList>
    </citation>
    <scope>NUCLEOTIDE SEQUENCE [LARGE SCALE GENOMIC DNA]</scope>
    <source>
        <strain evidence="1 2">GXAS 311</strain>
    </source>
</reference>
<dbReference type="Proteomes" id="UP001548189">
    <property type="component" value="Unassembled WGS sequence"/>
</dbReference>
<comment type="caution">
    <text evidence="1">The sequence shown here is derived from an EMBL/GenBank/DDBJ whole genome shotgun (WGS) entry which is preliminary data.</text>
</comment>
<proteinExistence type="predicted"/>
<dbReference type="Pfam" id="PF10972">
    <property type="entry name" value="CsiV"/>
    <property type="match status" value="1"/>
</dbReference>
<keyword evidence="2" id="KW-1185">Reference proteome</keyword>
<gene>
    <name evidence="1" type="ORF">ABVT43_10185</name>
</gene>
<protein>
    <submittedName>
        <fullName evidence="1">CsiV family protein</fullName>
    </submittedName>
</protein>
<evidence type="ECO:0000313" key="1">
    <source>
        <dbReference type="EMBL" id="MET1255495.1"/>
    </source>
</evidence>
<name>A0ABV2BU85_9GAMM</name>
<organism evidence="1 2">
    <name type="scientific">Aliikangiella maris</name>
    <dbReference type="NCBI Taxonomy" id="3162458"/>
    <lineage>
        <taxon>Bacteria</taxon>
        <taxon>Pseudomonadati</taxon>
        <taxon>Pseudomonadota</taxon>
        <taxon>Gammaproteobacteria</taxon>
        <taxon>Oceanospirillales</taxon>
        <taxon>Pleioneaceae</taxon>
        <taxon>Aliikangiella</taxon>
    </lineage>
</organism>
<accession>A0ABV2BU85</accession>
<evidence type="ECO:0000313" key="2">
    <source>
        <dbReference type="Proteomes" id="UP001548189"/>
    </source>
</evidence>
<dbReference type="InterPro" id="IPR021241">
    <property type="entry name" value="CsiV"/>
</dbReference>
<sequence length="495" mass="55675">MVEVKALISKLMTIKYTKIACKLATTLLLTGFYPIARAADVEEPRWFEIEIIVYKTTSSTGLYAESWAKDTQLTPAKNLVDFLQPFEAIQNTQEEKDAEPIELTELAINNTEPASNTIDGSNSDTANPAATNSSKDTTNVTAIAVTEQEQPFKLLPEEQLQLANEARSIARHPDYQVLTHLAWRQPVYGPDEAASIRIAGGQNFSHDYWYNGNKKQGEMDIADQLSSTGENESLENFKQENHSLVNEVINTQENLIDNPINGLQQNIGDNVLQPTEINTNTNTQSDLNNPVNQSTLTTTPLKPVPWVPELDGDITIHVQRYLHIKTNLYLRRPDKEEVEVINLDMFQTNRNEIPGNQANTLAQSNNVFTSSTNFQLEPANNNPLDSLLTSNNQSTTQSSDVLTNNNFENQFSSTLSVKQGSQFSWEIGDDFLETESEKIYIERLFNYSLRQSRRVKSGELHFFDHPLLGVLIMIKPYSREQQNTDEIPALTSSSL</sequence>